<dbReference type="InterPro" id="IPR009003">
    <property type="entry name" value="Peptidase_S1_PA"/>
</dbReference>
<evidence type="ECO:0000256" key="1">
    <source>
        <dbReference type="ARBA" id="ARBA00023157"/>
    </source>
</evidence>
<feature type="non-terminal residue" evidence="4">
    <location>
        <position position="143"/>
    </location>
</feature>
<dbReference type="EMBL" id="OA895034">
    <property type="protein sequence ID" value="CAD7285269.1"/>
    <property type="molecule type" value="Genomic_DNA"/>
</dbReference>
<proteinExistence type="inferred from homology"/>
<dbReference type="PANTHER" id="PTHR24253:SF63">
    <property type="entry name" value="PEPTIDASE S1 DOMAIN-CONTAINING PROTEIN"/>
    <property type="match status" value="1"/>
</dbReference>
<comment type="similarity">
    <text evidence="2">Belongs to the peptidase S1 family. CLIP subfamily.</text>
</comment>
<dbReference type="GO" id="GO:0004252">
    <property type="term" value="F:serine-type endopeptidase activity"/>
    <property type="evidence" value="ECO:0007669"/>
    <property type="project" value="InterPro"/>
</dbReference>
<dbReference type="SUPFAM" id="SSF50494">
    <property type="entry name" value="Trypsin-like serine proteases"/>
    <property type="match status" value="1"/>
</dbReference>
<evidence type="ECO:0000256" key="2">
    <source>
        <dbReference type="ARBA" id="ARBA00024195"/>
    </source>
</evidence>
<dbReference type="PROSITE" id="PS00135">
    <property type="entry name" value="TRYPSIN_SER"/>
    <property type="match status" value="1"/>
</dbReference>
<feature type="domain" description="Peptidase S1" evidence="3">
    <location>
        <begin position="1"/>
        <end position="143"/>
    </location>
</feature>
<dbReference type="Proteomes" id="UP000678499">
    <property type="component" value="Unassembled WGS sequence"/>
</dbReference>
<dbReference type="PROSITE" id="PS50240">
    <property type="entry name" value="TRYPSIN_DOM"/>
    <property type="match status" value="1"/>
</dbReference>
<dbReference type="CDD" id="cd00190">
    <property type="entry name" value="Tryp_SPc"/>
    <property type="match status" value="1"/>
</dbReference>
<evidence type="ECO:0000259" key="3">
    <source>
        <dbReference type="PROSITE" id="PS50240"/>
    </source>
</evidence>
<dbReference type="Pfam" id="PF00089">
    <property type="entry name" value="Trypsin"/>
    <property type="match status" value="1"/>
</dbReference>
<name>A0A7R9C3B9_9CRUS</name>
<dbReference type="AlphaFoldDB" id="A0A7R9C3B9"/>
<dbReference type="SMART" id="SM00020">
    <property type="entry name" value="Tryp_SPc"/>
    <property type="match status" value="1"/>
</dbReference>
<reference evidence="4" key="1">
    <citation type="submission" date="2020-11" db="EMBL/GenBank/DDBJ databases">
        <authorList>
            <person name="Tran Van P."/>
        </authorList>
    </citation>
    <scope>NUCLEOTIDE SEQUENCE</scope>
</reference>
<dbReference type="GO" id="GO:0006508">
    <property type="term" value="P:proteolysis"/>
    <property type="evidence" value="ECO:0007669"/>
    <property type="project" value="InterPro"/>
</dbReference>
<keyword evidence="1" id="KW-1015">Disulfide bond</keyword>
<dbReference type="Gene3D" id="2.40.10.10">
    <property type="entry name" value="Trypsin-like serine proteases"/>
    <property type="match status" value="2"/>
</dbReference>
<feature type="non-terminal residue" evidence="4">
    <location>
        <position position="1"/>
    </location>
</feature>
<dbReference type="InterPro" id="IPR043504">
    <property type="entry name" value="Peptidase_S1_PA_chymotrypsin"/>
</dbReference>
<evidence type="ECO:0000313" key="4">
    <source>
        <dbReference type="EMBL" id="CAD7285269.1"/>
    </source>
</evidence>
<keyword evidence="5" id="KW-1185">Reference proteome</keyword>
<dbReference type="FunFam" id="2.40.10.10:FF:000002">
    <property type="entry name" value="Transmembrane protease serine"/>
    <property type="match status" value="1"/>
</dbReference>
<dbReference type="PANTHER" id="PTHR24253">
    <property type="entry name" value="TRANSMEMBRANE PROTEASE SERINE"/>
    <property type="match status" value="1"/>
</dbReference>
<sequence>FDVALLRLDRPVNYRANILPICLPSDPEADFEGMMGVVAGWGKTDTSYGKTGTNILNKVPVPVISNRECKKWHGLKNIRVALHDEMTCAGWMDGKMDACLGDSGSPLIVNDRGRWTLIGITSAGFGCAVDHQPGIYHRVAKTA</sequence>
<dbReference type="EMBL" id="CAJPEX010012997">
    <property type="protein sequence ID" value="CAG0925421.1"/>
    <property type="molecule type" value="Genomic_DNA"/>
</dbReference>
<organism evidence="4">
    <name type="scientific">Notodromas monacha</name>
    <dbReference type="NCBI Taxonomy" id="399045"/>
    <lineage>
        <taxon>Eukaryota</taxon>
        <taxon>Metazoa</taxon>
        <taxon>Ecdysozoa</taxon>
        <taxon>Arthropoda</taxon>
        <taxon>Crustacea</taxon>
        <taxon>Oligostraca</taxon>
        <taxon>Ostracoda</taxon>
        <taxon>Podocopa</taxon>
        <taxon>Podocopida</taxon>
        <taxon>Cypridocopina</taxon>
        <taxon>Cypridoidea</taxon>
        <taxon>Cyprididae</taxon>
        <taxon>Notodromas</taxon>
    </lineage>
</organism>
<dbReference type="InterPro" id="IPR033116">
    <property type="entry name" value="TRYPSIN_SER"/>
</dbReference>
<protein>
    <recommendedName>
        <fullName evidence="3">Peptidase S1 domain-containing protein</fullName>
    </recommendedName>
</protein>
<evidence type="ECO:0000313" key="5">
    <source>
        <dbReference type="Proteomes" id="UP000678499"/>
    </source>
</evidence>
<dbReference type="InterPro" id="IPR001254">
    <property type="entry name" value="Trypsin_dom"/>
</dbReference>
<dbReference type="OrthoDB" id="6407006at2759"/>
<accession>A0A7R9C3B9</accession>
<gene>
    <name evidence="4" type="ORF">NMOB1V02_LOCUS12871</name>
</gene>